<organism evidence="2">
    <name type="scientific">Sesamum latifolium</name>
    <dbReference type="NCBI Taxonomy" id="2727402"/>
    <lineage>
        <taxon>Eukaryota</taxon>
        <taxon>Viridiplantae</taxon>
        <taxon>Streptophyta</taxon>
        <taxon>Embryophyta</taxon>
        <taxon>Tracheophyta</taxon>
        <taxon>Spermatophyta</taxon>
        <taxon>Magnoliopsida</taxon>
        <taxon>eudicotyledons</taxon>
        <taxon>Gunneridae</taxon>
        <taxon>Pentapetalae</taxon>
        <taxon>asterids</taxon>
        <taxon>lamiids</taxon>
        <taxon>Lamiales</taxon>
        <taxon>Pedaliaceae</taxon>
        <taxon>Sesamum</taxon>
    </lineage>
</organism>
<proteinExistence type="predicted"/>
<reference evidence="2" key="2">
    <citation type="journal article" date="2024" name="Plant">
        <title>Genomic evolution and insights into agronomic trait innovations of Sesamum species.</title>
        <authorList>
            <person name="Miao H."/>
            <person name="Wang L."/>
            <person name="Qu L."/>
            <person name="Liu H."/>
            <person name="Sun Y."/>
            <person name="Le M."/>
            <person name="Wang Q."/>
            <person name="Wei S."/>
            <person name="Zheng Y."/>
            <person name="Lin W."/>
            <person name="Duan Y."/>
            <person name="Cao H."/>
            <person name="Xiong S."/>
            <person name="Wang X."/>
            <person name="Wei L."/>
            <person name="Li C."/>
            <person name="Ma Q."/>
            <person name="Ju M."/>
            <person name="Zhao R."/>
            <person name="Li G."/>
            <person name="Mu C."/>
            <person name="Tian Q."/>
            <person name="Mei H."/>
            <person name="Zhang T."/>
            <person name="Gao T."/>
            <person name="Zhang H."/>
        </authorList>
    </citation>
    <scope>NUCLEOTIDE SEQUENCE</scope>
    <source>
        <strain evidence="2">KEN1</strain>
    </source>
</reference>
<evidence type="ECO:0000313" key="2">
    <source>
        <dbReference type="EMBL" id="KAL0410721.1"/>
    </source>
</evidence>
<gene>
    <name evidence="2" type="ORF">Slati_3661800</name>
</gene>
<dbReference type="EMBL" id="JACGWN010000013">
    <property type="protein sequence ID" value="KAL0410721.1"/>
    <property type="molecule type" value="Genomic_DNA"/>
</dbReference>
<protein>
    <submittedName>
        <fullName evidence="2">Uncharacterized protein</fullName>
    </submittedName>
</protein>
<sequence length="72" mass="7681">MTWVCISEDDLDHIVGEAKAEVKGQAKAAAVEERIPDESLPQPGVEDILGPSGEAPAQEEEKDTREKAPLVG</sequence>
<feature type="region of interest" description="Disordered" evidence="1">
    <location>
        <begin position="29"/>
        <end position="72"/>
    </location>
</feature>
<name>A0AAW2U0D1_9LAMI</name>
<dbReference type="AlphaFoldDB" id="A0AAW2U0D1"/>
<reference evidence="2" key="1">
    <citation type="submission" date="2020-06" db="EMBL/GenBank/DDBJ databases">
        <authorList>
            <person name="Li T."/>
            <person name="Hu X."/>
            <person name="Zhang T."/>
            <person name="Song X."/>
            <person name="Zhang H."/>
            <person name="Dai N."/>
            <person name="Sheng W."/>
            <person name="Hou X."/>
            <person name="Wei L."/>
        </authorList>
    </citation>
    <scope>NUCLEOTIDE SEQUENCE</scope>
    <source>
        <strain evidence="2">KEN1</strain>
        <tissue evidence="2">Leaf</tissue>
    </source>
</reference>
<accession>A0AAW2U0D1</accession>
<feature type="compositionally biased region" description="Basic and acidic residues" evidence="1">
    <location>
        <begin position="62"/>
        <end position="72"/>
    </location>
</feature>
<evidence type="ECO:0000256" key="1">
    <source>
        <dbReference type="SAM" id="MobiDB-lite"/>
    </source>
</evidence>
<comment type="caution">
    <text evidence="2">The sequence shown here is derived from an EMBL/GenBank/DDBJ whole genome shotgun (WGS) entry which is preliminary data.</text>
</comment>